<dbReference type="NCBIfam" id="TIGR01771">
    <property type="entry name" value="L-LDH-NAD"/>
    <property type="match status" value="1"/>
</dbReference>
<dbReference type="Pfam" id="PF00056">
    <property type="entry name" value="Ldh_1_N"/>
    <property type="match status" value="1"/>
</dbReference>
<dbReference type="InterPro" id="IPR001394">
    <property type="entry name" value="Peptidase_C19_UCH"/>
</dbReference>
<dbReference type="UniPathway" id="UPA00554">
    <property type="reaction ID" value="UER00611"/>
</dbReference>
<comment type="pathway">
    <text evidence="1 6">Fermentation; pyruvate fermentation to lactate; (S)-lactate from pyruvate: step 1/1.</text>
</comment>
<dbReference type="PANTHER" id="PTHR43128:SF16">
    <property type="entry name" value="L-LACTATE DEHYDROGENASE"/>
    <property type="match status" value="1"/>
</dbReference>
<dbReference type="Proteomes" id="UP000719412">
    <property type="component" value="Unassembled WGS sequence"/>
</dbReference>
<dbReference type="InterPro" id="IPR018177">
    <property type="entry name" value="L-lactate_DH_AS"/>
</dbReference>
<accession>A0A8J6L587</accession>
<evidence type="ECO:0000256" key="2">
    <source>
        <dbReference type="ARBA" id="ARBA00006054"/>
    </source>
</evidence>
<evidence type="ECO:0000313" key="9">
    <source>
        <dbReference type="EMBL" id="KAH0811509.1"/>
    </source>
</evidence>
<evidence type="ECO:0000256" key="3">
    <source>
        <dbReference type="ARBA" id="ARBA00023002"/>
    </source>
</evidence>
<comment type="catalytic activity">
    <reaction evidence="5 6">
        <text>(S)-lactate + NAD(+) = pyruvate + NADH + H(+)</text>
        <dbReference type="Rhea" id="RHEA:23444"/>
        <dbReference type="ChEBI" id="CHEBI:15361"/>
        <dbReference type="ChEBI" id="CHEBI:15378"/>
        <dbReference type="ChEBI" id="CHEBI:16651"/>
        <dbReference type="ChEBI" id="CHEBI:57540"/>
        <dbReference type="ChEBI" id="CHEBI:57945"/>
        <dbReference type="EC" id="1.1.1.27"/>
    </reaction>
</comment>
<feature type="region of interest" description="Disordered" evidence="7">
    <location>
        <begin position="435"/>
        <end position="478"/>
    </location>
</feature>
<dbReference type="Gene3D" id="3.40.50.720">
    <property type="entry name" value="NAD(P)-binding Rossmann-like Domain"/>
    <property type="match status" value="1"/>
</dbReference>
<feature type="compositionally biased region" description="Polar residues" evidence="7">
    <location>
        <begin position="446"/>
        <end position="455"/>
    </location>
</feature>
<dbReference type="InterPro" id="IPR045578">
    <property type="entry name" value="USP47_C"/>
</dbReference>
<comment type="caution">
    <text evidence="9">The sequence shown here is derived from an EMBL/GenBank/DDBJ whole genome shotgun (WGS) entry which is preliminary data.</text>
</comment>
<dbReference type="EMBL" id="JABDTM020026747">
    <property type="protein sequence ID" value="KAH0811509.1"/>
    <property type="molecule type" value="Genomic_DNA"/>
</dbReference>
<evidence type="ECO:0000259" key="8">
    <source>
        <dbReference type="PROSITE" id="PS50235"/>
    </source>
</evidence>
<dbReference type="SUPFAM" id="SSF51735">
    <property type="entry name" value="NAD(P)-binding Rossmann-fold domains"/>
    <property type="match status" value="1"/>
</dbReference>
<feature type="region of interest" description="Disordered" evidence="7">
    <location>
        <begin position="850"/>
        <end position="929"/>
    </location>
</feature>
<feature type="compositionally biased region" description="Polar residues" evidence="7">
    <location>
        <begin position="855"/>
        <end position="865"/>
    </location>
</feature>
<dbReference type="Pfam" id="PF02866">
    <property type="entry name" value="Ldh_1_C"/>
    <property type="match status" value="1"/>
</dbReference>
<evidence type="ECO:0000256" key="5">
    <source>
        <dbReference type="ARBA" id="ARBA00049258"/>
    </source>
</evidence>
<dbReference type="InterPro" id="IPR018200">
    <property type="entry name" value="USP_CS"/>
</dbReference>
<dbReference type="InterPro" id="IPR011304">
    <property type="entry name" value="L-lactate_DH"/>
</dbReference>
<dbReference type="Pfam" id="PF00443">
    <property type="entry name" value="UCH"/>
    <property type="match status" value="1"/>
</dbReference>
<dbReference type="PROSITE" id="PS50235">
    <property type="entry name" value="USP_3"/>
    <property type="match status" value="1"/>
</dbReference>
<dbReference type="EC" id="1.1.1.27" evidence="6"/>
<dbReference type="Pfam" id="PF19718">
    <property type="entry name" value="USP47_C"/>
    <property type="match status" value="1"/>
</dbReference>
<dbReference type="GO" id="GO:0005737">
    <property type="term" value="C:cytoplasm"/>
    <property type="evidence" value="ECO:0007669"/>
    <property type="project" value="InterPro"/>
</dbReference>
<dbReference type="InterPro" id="IPR001236">
    <property type="entry name" value="Lactate/malate_DH_N"/>
</dbReference>
<dbReference type="PROSITE" id="PS00064">
    <property type="entry name" value="L_LDH"/>
    <property type="match status" value="1"/>
</dbReference>
<dbReference type="PROSITE" id="PS00973">
    <property type="entry name" value="USP_2"/>
    <property type="match status" value="1"/>
</dbReference>
<dbReference type="CDD" id="cd05293">
    <property type="entry name" value="LDH_1"/>
    <property type="match status" value="1"/>
</dbReference>
<evidence type="ECO:0000256" key="4">
    <source>
        <dbReference type="ARBA" id="ARBA00023027"/>
    </source>
</evidence>
<dbReference type="InterPro" id="IPR028889">
    <property type="entry name" value="USP"/>
</dbReference>
<dbReference type="InterPro" id="IPR038765">
    <property type="entry name" value="Papain-like_cys_pep_sf"/>
</dbReference>
<dbReference type="InterPro" id="IPR015955">
    <property type="entry name" value="Lactate_DH/Glyco_Ohase_4_C"/>
</dbReference>
<feature type="domain" description="USP" evidence="8">
    <location>
        <begin position="179"/>
        <end position="564"/>
    </location>
</feature>
<dbReference type="GO" id="GO:0004843">
    <property type="term" value="F:cysteine-type deubiquitinase activity"/>
    <property type="evidence" value="ECO:0007669"/>
    <property type="project" value="InterPro"/>
</dbReference>
<dbReference type="PANTHER" id="PTHR43128">
    <property type="entry name" value="L-2-HYDROXYCARBOXYLATE DEHYDROGENASE (NAD(P)(+))"/>
    <property type="match status" value="1"/>
</dbReference>
<dbReference type="SUPFAM" id="SSF54001">
    <property type="entry name" value="Cysteine proteinases"/>
    <property type="match status" value="1"/>
</dbReference>
<reference evidence="9" key="2">
    <citation type="submission" date="2021-08" db="EMBL/GenBank/DDBJ databases">
        <authorList>
            <person name="Eriksson T."/>
        </authorList>
    </citation>
    <scope>NUCLEOTIDE SEQUENCE</scope>
    <source>
        <strain evidence="9">Stoneville</strain>
        <tissue evidence="9">Whole head</tissue>
    </source>
</reference>
<dbReference type="CDD" id="cd02659">
    <property type="entry name" value="peptidase_C19C"/>
    <property type="match status" value="1"/>
</dbReference>
<dbReference type="InterPro" id="IPR036291">
    <property type="entry name" value="NAD(P)-bd_dom_sf"/>
</dbReference>
<dbReference type="GO" id="GO:0004459">
    <property type="term" value="F:L-lactate dehydrogenase (NAD+) activity"/>
    <property type="evidence" value="ECO:0007669"/>
    <property type="project" value="UniProtKB-EC"/>
</dbReference>
<evidence type="ECO:0000256" key="6">
    <source>
        <dbReference type="RuleBase" id="RU000496"/>
    </source>
</evidence>
<feature type="compositionally biased region" description="Low complexity" evidence="7">
    <location>
        <begin position="880"/>
        <end position="890"/>
    </location>
</feature>
<evidence type="ECO:0000256" key="1">
    <source>
        <dbReference type="ARBA" id="ARBA00004843"/>
    </source>
</evidence>
<dbReference type="SUPFAM" id="SSF56327">
    <property type="entry name" value="LDH C-terminal domain-like"/>
    <property type="match status" value="1"/>
</dbReference>
<gene>
    <name evidence="9" type="ORF">GEV33_011282</name>
</gene>
<dbReference type="PRINTS" id="PR00086">
    <property type="entry name" value="LLDHDRGNASE"/>
</dbReference>
<dbReference type="Gene3D" id="3.90.110.10">
    <property type="entry name" value="Lactate dehydrogenase/glycoside hydrolase, family 4, C-terminal"/>
    <property type="match status" value="1"/>
</dbReference>
<proteinExistence type="inferred from homology"/>
<dbReference type="InterPro" id="IPR001557">
    <property type="entry name" value="L-lactate/malate_DH"/>
</dbReference>
<feature type="compositionally biased region" description="Acidic residues" evidence="7">
    <location>
        <begin position="460"/>
        <end position="469"/>
    </location>
</feature>
<keyword evidence="10" id="KW-1185">Reference proteome</keyword>
<keyword evidence="3 6" id="KW-0560">Oxidoreductase</keyword>
<dbReference type="GO" id="GO:0016579">
    <property type="term" value="P:protein deubiquitination"/>
    <property type="evidence" value="ECO:0007669"/>
    <property type="project" value="InterPro"/>
</dbReference>
<sequence length="1519" mass="172066">MNNTYGQMTEEDIEVNIKYSDEVEDKNRKRIFLNSATTVASLEMIVRDVFPNDCEGFELVLQCDDEKTICLNEYKSSSMGDLGIDLNPKLNYTIIVSPSEKRSMSLYVNDVSEDDLLLGASASPTTGEVPTSNTNEVAAIHENYPEQGHFSRWRTLPSNDTEPSSNTELMSVVETTNYVGLVNQAMTCYLNSLVQALFMTPEFRNAIYNWEFDGQNESRSIPYQLQKLFLNLQTSTRSAVETTELTTSFGWQGSEAWHQHDIQELCRVMFDALERKFKDTKQANLINDLYEGTMLDYVKCLECGTEKSREDTFLDIPLPVKPFGSTVAYNSVEEALRAFVQPETLEGNNQYLCEKCNKKCDAHKGLKFIKFPYLLTLHLKRFDFDYNTMHRIKLNDKVVFPETLNLNSFVPINRNMHEGLEERDPVVRCDECSTTDSGSALDDESCQGTDLSSTVNDHDDNCEDSDEGIDVSSGNAHHENDAKGPYNYELFSIMIHSGSASGGHYYAYIKDFDKNQWLCFNDQSVNRITEDDIKKTYGGGPQKGYYSGVYTSSTNAYMLMYRQIDKERNCQAMKVEEFPPHMQKLLQLMRNKEKSDTMNKEKQNNSIRLTVYCYNPYTDELMDIRISLLRDSTLEDAASMAHRRFKLDGIVDVDDCRMVIYNKKQSCIDCSFETDDLKFCDIFERFKVFYTDWLLEIRESGTEFKLYKKGGINMRTYYVNIETEDVKEPLLVRVDVDDTVAVLKNKLASTLFMNVNSIKVVITKFCNDPLSLEDDNMIIPFDNISPDFKLYVSNVFDEDPDKKFEHSKFRKIIERFEYIVYLGVLLPDTDPVILEGLFIPTLDSQVSDKLEPTITDRTNSPSLRISPQPGVMNCGDNFGDQSNSEDSSLSDSDRTLVGDAPGDCQGIFSSSSTSPADQHMTSPMDPAEDMYNYDVLGNPSEEMNWDSSLPSVIRNITYFKVTSIKECKRSPSDGSYTKLCKVFVDNRMTLDTFKKYLESVVKVPKEYFKIYRQYPSPDEEWSTLSDTLRMARDGQTLTVKLGRALSINEFSCKVYLLKPESTDTNHFLFEHILTRGQSVGQAKKEILFKAKKQHMLDIPFNKCRLREKCLKKPRKVYLDDQLFLDDILVLSSYEVYLQELNQPEKVTSTSQLVLFARHWCPSTMTLRPFQEVVLDTTNMSELKTCRRVMVTSPTGCFFGGGPAIAGIEKDEQPKNNAEKTEMTSASGIKNALLSEVAPAVKDSENKVTIVGVGQVGMACTFSVLAQGISHDVVLIDCMEDKLLGEMLDLQHGSLFLKNPKIYASTDYAASAGSRLCIVTAGVRQREGETRLDLVQRNTDVLKNIIPNLVKYSPNTILLIVSNPVDILTYVAWKLSGLPKNRVIGSGTNLDSSRFRFLMSQKLGVAPSSCHGWVIGEHGDSSVAVWSGLNIAGVRLRELNPVIGTPNDPENWEDLHKVVIHSAYEIIKLKGYTNWAIGLSVASLAHSILKNSFNVHAISVHVKAYDKVTHKIHKTHSINF</sequence>
<keyword evidence="4 6" id="KW-0520">NAD</keyword>
<dbReference type="GO" id="GO:0006089">
    <property type="term" value="P:lactate metabolic process"/>
    <property type="evidence" value="ECO:0007669"/>
    <property type="project" value="TreeGrafter"/>
</dbReference>
<dbReference type="InterPro" id="IPR022383">
    <property type="entry name" value="Lactate/malate_DH_C"/>
</dbReference>
<evidence type="ECO:0000313" key="10">
    <source>
        <dbReference type="Proteomes" id="UP000719412"/>
    </source>
</evidence>
<comment type="similarity">
    <text evidence="2">Belongs to the LDH/MDH superfamily. LDH family.</text>
</comment>
<dbReference type="Gene3D" id="3.90.70.10">
    <property type="entry name" value="Cysteine proteinases"/>
    <property type="match status" value="1"/>
</dbReference>
<reference evidence="9" key="1">
    <citation type="journal article" date="2020" name="J Insects Food Feed">
        <title>The yellow mealworm (Tenebrio molitor) genome: a resource for the emerging insects as food and feed industry.</title>
        <authorList>
            <person name="Eriksson T."/>
            <person name="Andere A."/>
            <person name="Kelstrup H."/>
            <person name="Emery V."/>
            <person name="Picard C."/>
        </authorList>
    </citation>
    <scope>NUCLEOTIDE SEQUENCE</scope>
    <source>
        <strain evidence="9">Stoneville</strain>
        <tissue evidence="9">Whole head</tissue>
    </source>
</reference>
<dbReference type="PROSITE" id="PS00972">
    <property type="entry name" value="USP_1"/>
    <property type="match status" value="1"/>
</dbReference>
<name>A0A8J6L587_TENMO</name>
<organism evidence="9 10">
    <name type="scientific">Tenebrio molitor</name>
    <name type="common">Yellow mealworm beetle</name>
    <dbReference type="NCBI Taxonomy" id="7067"/>
    <lineage>
        <taxon>Eukaryota</taxon>
        <taxon>Metazoa</taxon>
        <taxon>Ecdysozoa</taxon>
        <taxon>Arthropoda</taxon>
        <taxon>Hexapoda</taxon>
        <taxon>Insecta</taxon>
        <taxon>Pterygota</taxon>
        <taxon>Neoptera</taxon>
        <taxon>Endopterygota</taxon>
        <taxon>Coleoptera</taxon>
        <taxon>Polyphaga</taxon>
        <taxon>Cucujiformia</taxon>
        <taxon>Tenebrionidae</taxon>
        <taxon>Tenebrio</taxon>
    </lineage>
</organism>
<feature type="compositionally biased region" description="Polar residues" evidence="7">
    <location>
        <begin position="907"/>
        <end position="921"/>
    </location>
</feature>
<evidence type="ECO:0000256" key="7">
    <source>
        <dbReference type="SAM" id="MobiDB-lite"/>
    </source>
</evidence>
<protein>
    <recommendedName>
        <fullName evidence="6">L-lactate dehydrogenase</fullName>
        <ecNumber evidence="6">1.1.1.27</ecNumber>
    </recommendedName>
</protein>
<dbReference type="FunFam" id="3.40.50.720:FF:000018">
    <property type="entry name" value="Malate dehydrogenase"/>
    <property type="match status" value="1"/>
</dbReference>